<comment type="caution">
    <text evidence="1">The sequence shown here is derived from an EMBL/GenBank/DDBJ whole genome shotgun (WGS) entry which is preliminary data.</text>
</comment>
<dbReference type="STRING" id="1122207.MUS1_04215"/>
<dbReference type="RefSeq" id="WP_036162934.1">
    <property type="nucleotide sequence ID" value="NZ_JAMB01000011.1"/>
</dbReference>
<name>X7E264_9GAMM</name>
<dbReference type="PATRIC" id="fig|1122207.3.peg.2462"/>
<gene>
    <name evidence="1" type="ORF">MUS1_04215</name>
</gene>
<dbReference type="OrthoDB" id="8911262at2"/>
<accession>X7E264</accession>
<dbReference type="Proteomes" id="UP000054058">
    <property type="component" value="Unassembled WGS sequence"/>
</dbReference>
<keyword evidence="2" id="KW-1185">Reference proteome</keyword>
<reference evidence="1 2" key="1">
    <citation type="submission" date="2014-01" db="EMBL/GenBank/DDBJ databases">
        <title>Marinomonas ushuaiensis DSM 15871 Genome Sequencing.</title>
        <authorList>
            <person name="Lai Q."/>
            <person name="Shao Z.S."/>
        </authorList>
    </citation>
    <scope>NUCLEOTIDE SEQUENCE [LARGE SCALE GENOMIC DNA]</scope>
    <source>
        <strain evidence="1 2">DSM 15871</strain>
    </source>
</reference>
<evidence type="ECO:0000313" key="1">
    <source>
        <dbReference type="EMBL" id="ETX10042.1"/>
    </source>
</evidence>
<dbReference type="EMBL" id="JAMB01000011">
    <property type="protein sequence ID" value="ETX10042.1"/>
    <property type="molecule type" value="Genomic_DNA"/>
</dbReference>
<evidence type="ECO:0000313" key="2">
    <source>
        <dbReference type="Proteomes" id="UP000054058"/>
    </source>
</evidence>
<dbReference type="InterPro" id="IPR010710">
    <property type="entry name" value="DUF1289"/>
</dbReference>
<dbReference type="Pfam" id="PF06945">
    <property type="entry name" value="DUF1289"/>
    <property type="match status" value="1"/>
</dbReference>
<organism evidence="1 2">
    <name type="scientific">Marinomonas ushuaiensis DSM 15871</name>
    <dbReference type="NCBI Taxonomy" id="1122207"/>
    <lineage>
        <taxon>Bacteria</taxon>
        <taxon>Pseudomonadati</taxon>
        <taxon>Pseudomonadota</taxon>
        <taxon>Gammaproteobacteria</taxon>
        <taxon>Oceanospirillales</taxon>
        <taxon>Oceanospirillaceae</taxon>
        <taxon>Marinomonas</taxon>
    </lineage>
</organism>
<protein>
    <submittedName>
        <fullName evidence="1">Fe-S protein</fullName>
    </submittedName>
</protein>
<dbReference type="AlphaFoldDB" id="X7E264"/>
<dbReference type="eggNOG" id="COG3313">
    <property type="taxonomic scope" value="Bacteria"/>
</dbReference>
<proteinExistence type="predicted"/>
<sequence length="59" mass="7045">MVKRQKSPCVDLCDFSGPKGWCLGCARTRPECNQWQKMKPYDRNRIEKELQKRMNQIKS</sequence>